<evidence type="ECO:0000313" key="2">
    <source>
        <dbReference type="Proteomes" id="UP000182229"/>
    </source>
</evidence>
<reference evidence="2" key="1">
    <citation type="submission" date="2016-11" db="EMBL/GenBank/DDBJ databases">
        <authorList>
            <person name="Shukria A."/>
            <person name="Stevens D.C."/>
        </authorList>
    </citation>
    <scope>NUCLEOTIDE SEQUENCE [LARGE SCALE GENOMIC DNA]</scope>
    <source>
        <strain evidence="2">Cbfe23</strain>
    </source>
</reference>
<accession>A0A1L9B1V2</accession>
<proteinExistence type="predicted"/>
<gene>
    <name evidence="1" type="ORF">BON30_34235</name>
</gene>
<comment type="caution">
    <text evidence="1">The sequence shown here is derived from an EMBL/GenBank/DDBJ whole genome shotgun (WGS) entry which is preliminary data.</text>
</comment>
<dbReference type="STRING" id="83449.BON30_34235"/>
<organism evidence="1 2">
    <name type="scientific">Cystobacter ferrugineus</name>
    <dbReference type="NCBI Taxonomy" id="83449"/>
    <lineage>
        <taxon>Bacteria</taxon>
        <taxon>Pseudomonadati</taxon>
        <taxon>Myxococcota</taxon>
        <taxon>Myxococcia</taxon>
        <taxon>Myxococcales</taxon>
        <taxon>Cystobacterineae</taxon>
        <taxon>Archangiaceae</taxon>
        <taxon>Cystobacter</taxon>
    </lineage>
</organism>
<dbReference type="OrthoDB" id="4324016at2"/>
<protein>
    <submittedName>
        <fullName evidence="1">Uncharacterized protein</fullName>
    </submittedName>
</protein>
<keyword evidence="2" id="KW-1185">Reference proteome</keyword>
<dbReference type="RefSeq" id="WP_071902713.1">
    <property type="nucleotide sequence ID" value="NZ_MPIN01000011.1"/>
</dbReference>
<dbReference type="EMBL" id="MPIN01000011">
    <property type="protein sequence ID" value="OJH36220.1"/>
    <property type="molecule type" value="Genomic_DNA"/>
</dbReference>
<name>A0A1L9B1V2_9BACT</name>
<sequence length="249" mass="28090">MNGTTLRLPSHRAVDVVPGPALTTLPGWTLDALNVGPFRSARGYDAHLARTLGSTFDWGDEFRFGDDTLLLETLILKVPERNLDRGELVAWMESPVAPGLLRLRERESFLFDGTTARHLALDGSALLCYFEELAPTQRRYRINVAPSLDLLCDDGRYYGWMLAWPVRHLIPDTMGGPSSPSRLEDDARLVPLVLEYHQLVSDDTLDRLNARDPTLKAALTSLRERTSPPETLSRRALRERIDALFDTFY</sequence>
<evidence type="ECO:0000313" key="1">
    <source>
        <dbReference type="EMBL" id="OJH36220.1"/>
    </source>
</evidence>
<dbReference type="Proteomes" id="UP000182229">
    <property type="component" value="Unassembled WGS sequence"/>
</dbReference>
<reference evidence="1 2" key="2">
    <citation type="submission" date="2016-12" db="EMBL/GenBank/DDBJ databases">
        <title>Draft Genome Sequence of Cystobacter ferrugineus Strain Cbfe23.</title>
        <authorList>
            <person name="Akbar S."/>
            <person name="Dowd S.E."/>
            <person name="Stevens D.C."/>
        </authorList>
    </citation>
    <scope>NUCLEOTIDE SEQUENCE [LARGE SCALE GENOMIC DNA]</scope>
    <source>
        <strain evidence="1 2">Cbfe23</strain>
    </source>
</reference>
<dbReference type="AlphaFoldDB" id="A0A1L9B1V2"/>